<dbReference type="Proteomes" id="UP000279259">
    <property type="component" value="Unassembled WGS sequence"/>
</dbReference>
<proteinExistence type="predicted"/>
<dbReference type="InterPro" id="IPR036259">
    <property type="entry name" value="MFS_trans_sf"/>
</dbReference>
<keyword evidence="3 6" id="KW-0812">Transmembrane</keyword>
<reference evidence="7 8" key="1">
    <citation type="submission" date="2018-11" db="EMBL/GenBank/DDBJ databases">
        <title>Genome sequence of Saitozyma podzolica DSM 27192.</title>
        <authorList>
            <person name="Aliyu H."/>
            <person name="Gorte O."/>
            <person name="Ochsenreither K."/>
        </authorList>
    </citation>
    <scope>NUCLEOTIDE SEQUENCE [LARGE SCALE GENOMIC DNA]</scope>
    <source>
        <strain evidence="7 8">DSM 27192</strain>
    </source>
</reference>
<name>A0A427Y7T2_9TREE</name>
<evidence type="ECO:0000256" key="3">
    <source>
        <dbReference type="ARBA" id="ARBA00022692"/>
    </source>
</evidence>
<dbReference type="AlphaFoldDB" id="A0A427Y7T2"/>
<dbReference type="PANTHER" id="PTHR43791:SF18">
    <property type="entry name" value="NICOTINIC ACID TRANSPORTER TNA1, PUTATIVE (AFU_ORTHOLOGUE AFUA_3G03820)-RELATED"/>
    <property type="match status" value="1"/>
</dbReference>
<dbReference type="OrthoDB" id="2985014at2759"/>
<organism evidence="7 8">
    <name type="scientific">Saitozyma podzolica</name>
    <dbReference type="NCBI Taxonomy" id="1890683"/>
    <lineage>
        <taxon>Eukaryota</taxon>
        <taxon>Fungi</taxon>
        <taxon>Dikarya</taxon>
        <taxon>Basidiomycota</taxon>
        <taxon>Agaricomycotina</taxon>
        <taxon>Tremellomycetes</taxon>
        <taxon>Tremellales</taxon>
        <taxon>Trimorphomycetaceae</taxon>
        <taxon>Saitozyma</taxon>
    </lineage>
</organism>
<dbReference type="SUPFAM" id="SSF103473">
    <property type="entry name" value="MFS general substrate transporter"/>
    <property type="match status" value="1"/>
</dbReference>
<protein>
    <recommendedName>
        <fullName evidence="9">Major facilitator superfamily (MFS) profile domain-containing protein</fullName>
    </recommendedName>
</protein>
<accession>A0A427Y7T2</accession>
<keyword evidence="8" id="KW-1185">Reference proteome</keyword>
<gene>
    <name evidence="7" type="ORF">EHS25_003634</name>
</gene>
<dbReference type="PANTHER" id="PTHR43791">
    <property type="entry name" value="PERMEASE-RELATED"/>
    <property type="match status" value="1"/>
</dbReference>
<evidence type="ECO:0000256" key="4">
    <source>
        <dbReference type="ARBA" id="ARBA00022989"/>
    </source>
</evidence>
<dbReference type="GO" id="GO:0016020">
    <property type="term" value="C:membrane"/>
    <property type="evidence" value="ECO:0007669"/>
    <property type="project" value="UniProtKB-SubCell"/>
</dbReference>
<keyword evidence="4 6" id="KW-1133">Transmembrane helix</keyword>
<feature type="transmembrane region" description="Helical" evidence="6">
    <location>
        <begin position="63"/>
        <end position="83"/>
    </location>
</feature>
<keyword evidence="5 6" id="KW-0472">Membrane</keyword>
<evidence type="ECO:0008006" key="9">
    <source>
        <dbReference type="Google" id="ProtNLM"/>
    </source>
</evidence>
<sequence>MEVTLIMSRGLLIAVLTTRHKNLIPLAYIGVCLATGGMYCLSPCIAVWIGLNQAGQTKRAMSVAMTILFSQFGGLVGSNIYLANEAPSYPTGFGCSLGFLGAGCIIVPMLYWYIIGRINAKRDALSEAEIYDKYSVDELQDMGDLSPLYRYER</sequence>
<dbReference type="GO" id="GO:0022857">
    <property type="term" value="F:transmembrane transporter activity"/>
    <property type="evidence" value="ECO:0007669"/>
    <property type="project" value="TreeGrafter"/>
</dbReference>
<evidence type="ECO:0000256" key="6">
    <source>
        <dbReference type="SAM" id="Phobius"/>
    </source>
</evidence>
<feature type="transmembrane region" description="Helical" evidence="6">
    <location>
        <begin position="89"/>
        <end position="114"/>
    </location>
</feature>
<evidence type="ECO:0000313" key="7">
    <source>
        <dbReference type="EMBL" id="RSH87143.1"/>
    </source>
</evidence>
<dbReference type="EMBL" id="RSCD01000018">
    <property type="protein sequence ID" value="RSH87143.1"/>
    <property type="molecule type" value="Genomic_DNA"/>
</dbReference>
<keyword evidence="2" id="KW-0813">Transport</keyword>
<evidence type="ECO:0000256" key="2">
    <source>
        <dbReference type="ARBA" id="ARBA00022448"/>
    </source>
</evidence>
<comment type="subcellular location">
    <subcellularLocation>
        <location evidence="1">Membrane</location>
        <topology evidence="1">Multi-pass membrane protein</topology>
    </subcellularLocation>
</comment>
<evidence type="ECO:0000313" key="8">
    <source>
        <dbReference type="Proteomes" id="UP000279259"/>
    </source>
</evidence>
<evidence type="ECO:0000256" key="5">
    <source>
        <dbReference type="ARBA" id="ARBA00023136"/>
    </source>
</evidence>
<evidence type="ECO:0000256" key="1">
    <source>
        <dbReference type="ARBA" id="ARBA00004141"/>
    </source>
</evidence>
<comment type="caution">
    <text evidence="7">The sequence shown here is derived from an EMBL/GenBank/DDBJ whole genome shotgun (WGS) entry which is preliminary data.</text>
</comment>
<feature type="transmembrane region" description="Helical" evidence="6">
    <location>
        <begin position="26"/>
        <end position="51"/>
    </location>
</feature>